<keyword evidence="3" id="KW-1185">Reference proteome</keyword>
<dbReference type="OrthoDB" id="10257049at2759"/>
<dbReference type="SMART" id="SM00829">
    <property type="entry name" value="PKS_ER"/>
    <property type="match status" value="1"/>
</dbReference>
<dbReference type="Pfam" id="PF08240">
    <property type="entry name" value="ADH_N"/>
    <property type="match status" value="1"/>
</dbReference>
<dbReference type="CDD" id="cd08249">
    <property type="entry name" value="enoyl_reductase_like"/>
    <property type="match status" value="1"/>
</dbReference>
<proteinExistence type="predicted"/>
<dbReference type="InterPro" id="IPR036291">
    <property type="entry name" value="NAD(P)-bd_dom_sf"/>
</dbReference>
<dbReference type="SUPFAM" id="SSF50129">
    <property type="entry name" value="GroES-like"/>
    <property type="match status" value="1"/>
</dbReference>
<dbReference type="EMBL" id="JAACJM010000079">
    <property type="protein sequence ID" value="KAF5349761.1"/>
    <property type="molecule type" value="Genomic_DNA"/>
</dbReference>
<name>A0A8H5CXC2_9AGAR</name>
<accession>A0A8H5CXC2</accession>
<dbReference type="InterPro" id="IPR020843">
    <property type="entry name" value="ER"/>
</dbReference>
<sequence>MLAVCTKEDGTAELRQVDVPKIRSDEVLVKVVAAAQNPADWVFTEWRKGKEPAIVGLDFAGIVQEVGQSIDSFQVGDRVAGMVHGCKDLNGSFAEYVAAIPHMMFKVPESWSLEDASQLPCACYTACQSLYQSQDLPYPDNPAPVPFDILSWASGTSVGQFTVQLAKLGGMRVIATASPKHFDRLKALGIDDVFDYHDPDVSKKIKAYTNGKLRHAVDCICKEDTPKAISDALSDEGGTVSVVRQIKPARDEVKHVFALALDLSERPYSFPFEYTPKPGMADFADKSSKMIARLLREGKLTPAPIKVYPDGLASFKEGFEYMKSGQVSGEKIVYRVADTPGIRS</sequence>
<dbReference type="InterPro" id="IPR047122">
    <property type="entry name" value="Trans-enoyl_RdTase-like"/>
</dbReference>
<dbReference type="InterPro" id="IPR013154">
    <property type="entry name" value="ADH-like_N"/>
</dbReference>
<dbReference type="Proteomes" id="UP000559256">
    <property type="component" value="Unassembled WGS sequence"/>
</dbReference>
<dbReference type="GO" id="GO:0016651">
    <property type="term" value="F:oxidoreductase activity, acting on NAD(P)H"/>
    <property type="evidence" value="ECO:0007669"/>
    <property type="project" value="InterPro"/>
</dbReference>
<dbReference type="InterPro" id="IPR011032">
    <property type="entry name" value="GroES-like_sf"/>
</dbReference>
<organism evidence="2 3">
    <name type="scientific">Tetrapyrgos nigripes</name>
    <dbReference type="NCBI Taxonomy" id="182062"/>
    <lineage>
        <taxon>Eukaryota</taxon>
        <taxon>Fungi</taxon>
        <taxon>Dikarya</taxon>
        <taxon>Basidiomycota</taxon>
        <taxon>Agaricomycotina</taxon>
        <taxon>Agaricomycetes</taxon>
        <taxon>Agaricomycetidae</taxon>
        <taxon>Agaricales</taxon>
        <taxon>Marasmiineae</taxon>
        <taxon>Marasmiaceae</taxon>
        <taxon>Tetrapyrgos</taxon>
    </lineage>
</organism>
<evidence type="ECO:0000313" key="2">
    <source>
        <dbReference type="EMBL" id="KAF5349761.1"/>
    </source>
</evidence>
<dbReference type="PANTHER" id="PTHR45348:SF2">
    <property type="entry name" value="ZINC-TYPE ALCOHOL DEHYDROGENASE-LIKE PROTEIN C2E1P3.01"/>
    <property type="match status" value="1"/>
</dbReference>
<dbReference type="AlphaFoldDB" id="A0A8H5CXC2"/>
<comment type="caution">
    <text evidence="2">The sequence shown here is derived from an EMBL/GenBank/DDBJ whole genome shotgun (WGS) entry which is preliminary data.</text>
</comment>
<dbReference type="Gene3D" id="3.90.180.10">
    <property type="entry name" value="Medium-chain alcohol dehydrogenases, catalytic domain"/>
    <property type="match status" value="1"/>
</dbReference>
<feature type="domain" description="Enoyl reductase (ER)" evidence="1">
    <location>
        <begin position="10"/>
        <end position="333"/>
    </location>
</feature>
<evidence type="ECO:0000259" key="1">
    <source>
        <dbReference type="SMART" id="SM00829"/>
    </source>
</evidence>
<gene>
    <name evidence="2" type="ORF">D9758_010176</name>
</gene>
<evidence type="ECO:0000313" key="3">
    <source>
        <dbReference type="Proteomes" id="UP000559256"/>
    </source>
</evidence>
<dbReference type="InterPro" id="IPR013149">
    <property type="entry name" value="ADH-like_C"/>
</dbReference>
<reference evidence="2 3" key="1">
    <citation type="journal article" date="2020" name="ISME J.">
        <title>Uncovering the hidden diversity of litter-decomposition mechanisms in mushroom-forming fungi.</title>
        <authorList>
            <person name="Floudas D."/>
            <person name="Bentzer J."/>
            <person name="Ahren D."/>
            <person name="Johansson T."/>
            <person name="Persson P."/>
            <person name="Tunlid A."/>
        </authorList>
    </citation>
    <scope>NUCLEOTIDE SEQUENCE [LARGE SCALE GENOMIC DNA]</scope>
    <source>
        <strain evidence="2 3">CBS 291.85</strain>
    </source>
</reference>
<dbReference type="SUPFAM" id="SSF51735">
    <property type="entry name" value="NAD(P)-binding Rossmann-fold domains"/>
    <property type="match status" value="1"/>
</dbReference>
<protein>
    <recommendedName>
        <fullName evidence="1">Enoyl reductase (ER) domain-containing protein</fullName>
    </recommendedName>
</protein>
<dbReference type="Gene3D" id="3.40.50.720">
    <property type="entry name" value="NAD(P)-binding Rossmann-like Domain"/>
    <property type="match status" value="1"/>
</dbReference>
<dbReference type="Pfam" id="PF00107">
    <property type="entry name" value="ADH_zinc_N"/>
    <property type="match status" value="1"/>
</dbReference>
<dbReference type="PANTHER" id="PTHR45348">
    <property type="entry name" value="HYPOTHETICAL OXIDOREDUCTASE (EUROFUNG)"/>
    <property type="match status" value="1"/>
</dbReference>